<feature type="domain" description="4Fe-4S ferredoxin-type" evidence="9">
    <location>
        <begin position="212"/>
        <end position="241"/>
    </location>
</feature>
<dbReference type="InterPro" id="IPR052378">
    <property type="entry name" value="NosR_regulator"/>
</dbReference>
<dbReference type="AlphaFoldDB" id="A0A1F2PGB4"/>
<proteinExistence type="predicted"/>
<evidence type="ECO:0000256" key="5">
    <source>
        <dbReference type="ARBA" id="ARBA00023014"/>
    </source>
</evidence>
<evidence type="ECO:0000256" key="1">
    <source>
        <dbReference type="ARBA" id="ARBA00004236"/>
    </source>
</evidence>
<dbReference type="PROSITE" id="PS51379">
    <property type="entry name" value="4FE4S_FER_2"/>
    <property type="match status" value="1"/>
</dbReference>
<dbReference type="SUPFAM" id="SSF54862">
    <property type="entry name" value="4Fe-4S ferredoxins"/>
    <property type="match status" value="1"/>
</dbReference>
<keyword evidence="6 8" id="KW-0472">Membrane</keyword>
<evidence type="ECO:0000256" key="8">
    <source>
        <dbReference type="SAM" id="Phobius"/>
    </source>
</evidence>
<keyword evidence="4" id="KW-0408">Iron</keyword>
<comment type="subcellular location">
    <subcellularLocation>
        <location evidence="1">Cell membrane</location>
    </subcellularLocation>
</comment>
<comment type="caution">
    <text evidence="10">The sequence shown here is derived from an EMBL/GenBank/DDBJ whole genome shotgun (WGS) entry which is preliminary data.</text>
</comment>
<keyword evidence="2" id="KW-1003">Cell membrane</keyword>
<evidence type="ECO:0000256" key="7">
    <source>
        <dbReference type="SAM" id="MobiDB-lite"/>
    </source>
</evidence>
<organism evidence="10 11">
    <name type="scientific">Acetobacterium wieringae</name>
    <dbReference type="NCBI Taxonomy" id="52694"/>
    <lineage>
        <taxon>Bacteria</taxon>
        <taxon>Bacillati</taxon>
        <taxon>Bacillota</taxon>
        <taxon>Clostridia</taxon>
        <taxon>Eubacteriales</taxon>
        <taxon>Eubacteriaceae</taxon>
        <taxon>Acetobacterium</taxon>
    </lineage>
</organism>
<dbReference type="GO" id="GO:0051536">
    <property type="term" value="F:iron-sulfur cluster binding"/>
    <property type="evidence" value="ECO:0007669"/>
    <property type="project" value="UniProtKB-KW"/>
</dbReference>
<evidence type="ECO:0000256" key="6">
    <source>
        <dbReference type="ARBA" id="ARBA00023136"/>
    </source>
</evidence>
<dbReference type="PANTHER" id="PTHR30224:SF4">
    <property type="entry name" value="ELECTRON TRANSPORT PROTEIN YCCM-RELATED"/>
    <property type="match status" value="1"/>
</dbReference>
<dbReference type="InterPro" id="IPR017896">
    <property type="entry name" value="4Fe4S_Fe-S-bd"/>
</dbReference>
<evidence type="ECO:0000256" key="4">
    <source>
        <dbReference type="ARBA" id="ARBA00023004"/>
    </source>
</evidence>
<feature type="compositionally biased region" description="Gly residues" evidence="7">
    <location>
        <begin position="311"/>
        <end position="321"/>
    </location>
</feature>
<gene>
    <name evidence="10" type="primary">yccM_3</name>
    <name evidence="10" type="ORF">ACWI_28890</name>
</gene>
<evidence type="ECO:0000259" key="9">
    <source>
        <dbReference type="PROSITE" id="PS51379"/>
    </source>
</evidence>
<keyword evidence="8" id="KW-0812">Transmembrane</keyword>
<keyword evidence="8" id="KW-1133">Transmembrane helix</keyword>
<evidence type="ECO:0000313" key="10">
    <source>
        <dbReference type="EMBL" id="OFV69751.1"/>
    </source>
</evidence>
<feature type="transmembrane region" description="Helical" evidence="8">
    <location>
        <begin position="132"/>
        <end position="153"/>
    </location>
</feature>
<dbReference type="GO" id="GO:0005886">
    <property type="term" value="C:plasma membrane"/>
    <property type="evidence" value="ECO:0007669"/>
    <property type="project" value="UniProtKB-SubCell"/>
</dbReference>
<sequence length="337" mass="37147">MAKPKKFNLRLMVQVFFFALIALISVNKTLAAVGIGIPFLSTASLHALCPFGGVETFFSLVTTGFFVPKTQISSVILMSLVFLLALLFGPVFCGWICPFGAFQEWIGKIGKRLFKKRYNQFIPAKLDRVLRYLRYGVLVWVLTVTAVSGALLFANLDPYHALFKFWTGTVALPALILLVVITIGALFLERPWCKYACPYGALLGLFNKIRIFKIRRKTATCVSCQKCSRSCPMNIDVCRTETVTSLSCISCYECTSDRNCPKAETLVVQATKKSPQVSITVVAIVMLTVFIGGIFGTIALGVWDSKTQEPGSGGKNNGGGQKQQVEMQEEDQDKISD</sequence>
<dbReference type="EMBL" id="LKEU01000037">
    <property type="protein sequence ID" value="OFV69751.1"/>
    <property type="molecule type" value="Genomic_DNA"/>
</dbReference>
<reference evidence="10 11" key="1">
    <citation type="submission" date="2015-09" db="EMBL/GenBank/DDBJ databases">
        <title>Genome sequence of Acetobacterium wieringae DSM 1911.</title>
        <authorList>
            <person name="Poehlein A."/>
            <person name="Bengelsdorf F.R."/>
            <person name="Schiel-Bengelsdorf B."/>
            <person name="Duerre P."/>
            <person name="Daniel R."/>
        </authorList>
    </citation>
    <scope>NUCLEOTIDE SEQUENCE [LARGE SCALE GENOMIC DNA]</scope>
    <source>
        <strain evidence="10 11">DSM 1911</strain>
    </source>
</reference>
<name>A0A1F2PGB4_9FIRM</name>
<accession>A0A1F2PGB4</accession>
<dbReference type="GO" id="GO:0046872">
    <property type="term" value="F:metal ion binding"/>
    <property type="evidence" value="ECO:0007669"/>
    <property type="project" value="UniProtKB-KW"/>
</dbReference>
<evidence type="ECO:0000256" key="3">
    <source>
        <dbReference type="ARBA" id="ARBA00022723"/>
    </source>
</evidence>
<feature type="region of interest" description="Disordered" evidence="7">
    <location>
        <begin position="308"/>
        <end position="337"/>
    </location>
</feature>
<evidence type="ECO:0000256" key="2">
    <source>
        <dbReference type="ARBA" id="ARBA00022475"/>
    </source>
</evidence>
<dbReference type="InterPro" id="IPR017900">
    <property type="entry name" value="4Fe4S_Fe_S_CS"/>
</dbReference>
<feature type="transmembrane region" description="Helical" evidence="8">
    <location>
        <begin position="279"/>
        <end position="303"/>
    </location>
</feature>
<dbReference type="PANTHER" id="PTHR30224">
    <property type="entry name" value="ELECTRON TRANSPORT PROTEIN"/>
    <property type="match status" value="1"/>
</dbReference>
<feature type="transmembrane region" description="Helical" evidence="8">
    <location>
        <begin position="75"/>
        <end position="102"/>
    </location>
</feature>
<dbReference type="RefSeq" id="WP_070372148.1">
    <property type="nucleotide sequence ID" value="NZ_LKEU01000037.1"/>
</dbReference>
<dbReference type="PROSITE" id="PS00198">
    <property type="entry name" value="4FE4S_FER_1"/>
    <property type="match status" value="1"/>
</dbReference>
<dbReference type="Proteomes" id="UP000176244">
    <property type="component" value="Unassembled WGS sequence"/>
</dbReference>
<feature type="compositionally biased region" description="Acidic residues" evidence="7">
    <location>
        <begin position="327"/>
        <end position="337"/>
    </location>
</feature>
<dbReference type="STRING" id="52694.ACWI_28890"/>
<keyword evidence="3" id="KW-0479">Metal-binding</keyword>
<dbReference type="Pfam" id="PF12801">
    <property type="entry name" value="Fer4_5"/>
    <property type="match status" value="2"/>
</dbReference>
<feature type="transmembrane region" description="Helical" evidence="8">
    <location>
        <begin position="165"/>
        <end position="188"/>
    </location>
</feature>
<evidence type="ECO:0000313" key="11">
    <source>
        <dbReference type="Proteomes" id="UP000176244"/>
    </source>
</evidence>
<protein>
    <submittedName>
        <fullName evidence="10">Putative electron transport protein YccM</fullName>
    </submittedName>
</protein>
<keyword evidence="5" id="KW-0411">Iron-sulfur</keyword>